<name>A0A1H8SC69_9SPHI</name>
<proteinExistence type="predicted"/>
<keyword evidence="2" id="KW-1185">Reference proteome</keyword>
<organism evidence="1 2">
    <name type="scientific">Mucilaginibacter gossypiicola</name>
    <dbReference type="NCBI Taxonomy" id="551995"/>
    <lineage>
        <taxon>Bacteria</taxon>
        <taxon>Pseudomonadati</taxon>
        <taxon>Bacteroidota</taxon>
        <taxon>Sphingobacteriia</taxon>
        <taxon>Sphingobacteriales</taxon>
        <taxon>Sphingobacteriaceae</taxon>
        <taxon>Mucilaginibacter</taxon>
    </lineage>
</organism>
<accession>A0A1H8SC69</accession>
<protein>
    <submittedName>
        <fullName evidence="1">Uncharacterized protein</fullName>
    </submittedName>
</protein>
<dbReference type="EMBL" id="FOCL01000012">
    <property type="protein sequence ID" value="SEO75954.1"/>
    <property type="molecule type" value="Genomic_DNA"/>
</dbReference>
<dbReference type="Proteomes" id="UP000198942">
    <property type="component" value="Unassembled WGS sequence"/>
</dbReference>
<evidence type="ECO:0000313" key="2">
    <source>
        <dbReference type="Proteomes" id="UP000198942"/>
    </source>
</evidence>
<sequence length="307" mass="36002">MKKIFFLVALLSTVQANVKAQSKLDQDRVAIRALGGFYKVTFDYAETFSPDTAYHNHPQYHSWGYEWAAVEEDSPKKIVIQHLLVVGDSAVIKHWREDWVYEEPALLNFDQNSTWKKGTLKTTEAKGRWVQKVFQVDDSPRYESIGTWIHADGKHFWQSECDSPLPRREFTKRSDYNVLRRGNRIYLTPNGWMFEQDNQKIIRSAGGDKLLAREKGYEEFTKTDEAKFAFAKGWWQKQQPYWTAVRQVWDEVYAQNSVIKLKGKIDGKLLYERLFDLADQSAKEKWDAQKNKAEARKLINNYLDTNV</sequence>
<dbReference type="RefSeq" id="WP_091218608.1">
    <property type="nucleotide sequence ID" value="NZ_FOCL01000012.1"/>
</dbReference>
<dbReference type="Pfam" id="PF20311">
    <property type="entry name" value="DUF6607"/>
    <property type="match status" value="1"/>
</dbReference>
<gene>
    <name evidence="1" type="ORF">SAMN05192574_11281</name>
</gene>
<dbReference type="InterPro" id="IPR046715">
    <property type="entry name" value="DUF6607"/>
</dbReference>
<reference evidence="2" key="1">
    <citation type="submission" date="2016-10" db="EMBL/GenBank/DDBJ databases">
        <authorList>
            <person name="Varghese N."/>
            <person name="Submissions S."/>
        </authorList>
    </citation>
    <scope>NUCLEOTIDE SEQUENCE [LARGE SCALE GENOMIC DNA]</scope>
    <source>
        <strain evidence="2">Gh-48</strain>
    </source>
</reference>
<evidence type="ECO:0000313" key="1">
    <source>
        <dbReference type="EMBL" id="SEO75954.1"/>
    </source>
</evidence>
<dbReference type="AlphaFoldDB" id="A0A1H8SC69"/>
<dbReference type="OrthoDB" id="8564954at2"/>